<dbReference type="Pfam" id="PF00370">
    <property type="entry name" value="FGGY_N"/>
    <property type="match status" value="1"/>
</dbReference>
<dbReference type="PROSITE" id="PS00933">
    <property type="entry name" value="FGGY_KINASES_1"/>
    <property type="match status" value="1"/>
</dbReference>
<comment type="caution">
    <text evidence="5">The sequence shown here is derived from an EMBL/GenBank/DDBJ whole genome shotgun (WGS) entry which is preliminary data.</text>
</comment>
<dbReference type="PANTHER" id="PTHR10196:SF78">
    <property type="entry name" value="GLYCEROL KINASE"/>
    <property type="match status" value="1"/>
</dbReference>
<dbReference type="SUPFAM" id="SSF53067">
    <property type="entry name" value="Actin-like ATPase domain"/>
    <property type="match status" value="1"/>
</dbReference>
<evidence type="ECO:0000313" key="6">
    <source>
        <dbReference type="Proteomes" id="UP000317716"/>
    </source>
</evidence>
<protein>
    <submittedName>
        <fullName evidence="5">Glycerol kinase</fullName>
    </submittedName>
</protein>
<dbReference type="EMBL" id="VBOS01000015">
    <property type="protein sequence ID" value="TMQ60727.1"/>
    <property type="molecule type" value="Genomic_DNA"/>
</dbReference>
<dbReference type="InterPro" id="IPR018484">
    <property type="entry name" value="FGGY_N"/>
</dbReference>
<feature type="non-terminal residue" evidence="5">
    <location>
        <position position="236"/>
    </location>
</feature>
<sequence>MERGADQRGDRALLDAKGDVRGRGYAELPQHFPRPGWVEHDGDEIWASVLGAVRAARGAADGGIAAIGITNQRETTMLWERKSGQPVARAIVWQDRRTSERCAALKRLGLEAGIRRKTGLVLDPYFSATKLEWLLRHERGRATRARRGDLAFGTVDTWLLWKLTGGEAHATDPTNASRTMLFGLRGRSWDDALLARFGVPRAVLPDVRPSSGEFGRTRGVPGLPEGVPIAGIAGDQ</sequence>
<comment type="similarity">
    <text evidence="1">Belongs to the FGGY kinase family.</text>
</comment>
<accession>A0A538TAW8</accession>
<organism evidence="5 6">
    <name type="scientific">Eiseniibacteriota bacterium</name>
    <dbReference type="NCBI Taxonomy" id="2212470"/>
    <lineage>
        <taxon>Bacteria</taxon>
        <taxon>Candidatus Eiseniibacteriota</taxon>
    </lineage>
</organism>
<evidence type="ECO:0000259" key="4">
    <source>
        <dbReference type="Pfam" id="PF00370"/>
    </source>
</evidence>
<dbReference type="InterPro" id="IPR018483">
    <property type="entry name" value="Carb_kinase_FGGY_CS"/>
</dbReference>
<dbReference type="Proteomes" id="UP000317716">
    <property type="component" value="Unassembled WGS sequence"/>
</dbReference>
<gene>
    <name evidence="5" type="ORF">E6K72_00450</name>
</gene>
<dbReference type="GO" id="GO:0004370">
    <property type="term" value="F:glycerol kinase activity"/>
    <property type="evidence" value="ECO:0007669"/>
    <property type="project" value="TreeGrafter"/>
</dbReference>
<keyword evidence="2" id="KW-0808">Transferase</keyword>
<dbReference type="GO" id="GO:0019563">
    <property type="term" value="P:glycerol catabolic process"/>
    <property type="evidence" value="ECO:0007669"/>
    <property type="project" value="TreeGrafter"/>
</dbReference>
<keyword evidence="3 5" id="KW-0418">Kinase</keyword>
<reference evidence="5 6" key="1">
    <citation type="journal article" date="2019" name="Nat. Microbiol.">
        <title>Mediterranean grassland soil C-N compound turnover is dependent on rainfall and depth, and is mediated by genomically divergent microorganisms.</title>
        <authorList>
            <person name="Diamond S."/>
            <person name="Andeer P.F."/>
            <person name="Li Z."/>
            <person name="Crits-Christoph A."/>
            <person name="Burstein D."/>
            <person name="Anantharaman K."/>
            <person name="Lane K.R."/>
            <person name="Thomas B.C."/>
            <person name="Pan C."/>
            <person name="Northen T.R."/>
            <person name="Banfield J.F."/>
        </authorList>
    </citation>
    <scope>NUCLEOTIDE SEQUENCE [LARGE SCALE GENOMIC DNA]</scope>
    <source>
        <strain evidence="5">WS_2</strain>
    </source>
</reference>
<evidence type="ECO:0000313" key="5">
    <source>
        <dbReference type="EMBL" id="TMQ60727.1"/>
    </source>
</evidence>
<dbReference type="AlphaFoldDB" id="A0A538TAW8"/>
<dbReference type="Gene3D" id="3.30.420.40">
    <property type="match status" value="1"/>
</dbReference>
<evidence type="ECO:0000256" key="3">
    <source>
        <dbReference type="ARBA" id="ARBA00022777"/>
    </source>
</evidence>
<name>A0A538TAW8_UNCEI</name>
<proteinExistence type="inferred from homology"/>
<evidence type="ECO:0000256" key="2">
    <source>
        <dbReference type="ARBA" id="ARBA00022679"/>
    </source>
</evidence>
<evidence type="ECO:0000256" key="1">
    <source>
        <dbReference type="ARBA" id="ARBA00009156"/>
    </source>
</evidence>
<feature type="domain" description="Carbohydrate kinase FGGY N-terminal" evidence="4">
    <location>
        <begin position="13"/>
        <end position="236"/>
    </location>
</feature>
<dbReference type="PANTHER" id="PTHR10196">
    <property type="entry name" value="SUGAR KINASE"/>
    <property type="match status" value="1"/>
</dbReference>
<dbReference type="GO" id="GO:0005829">
    <property type="term" value="C:cytosol"/>
    <property type="evidence" value="ECO:0007669"/>
    <property type="project" value="TreeGrafter"/>
</dbReference>
<dbReference type="InterPro" id="IPR043129">
    <property type="entry name" value="ATPase_NBD"/>
</dbReference>